<dbReference type="GO" id="GO:0043066">
    <property type="term" value="P:negative regulation of apoptotic process"/>
    <property type="evidence" value="ECO:0007669"/>
    <property type="project" value="TreeGrafter"/>
</dbReference>
<dbReference type="GO" id="GO:0008270">
    <property type="term" value="F:zinc ion binding"/>
    <property type="evidence" value="ECO:0007669"/>
    <property type="project" value="UniProtKB-KW"/>
</dbReference>
<sequence length="479" mass="52864">MISAPLGLDTPDTFSGSPYHASLIRRPNSNQSDSISSIGGHPPVNPVSHEFNSLSRPDPKYADYSVKQKRVESYRNWPPSAKQKPDNLVDAGFFYTGQADSVRCFLCGTGLRNWDPEDEPWVEHARWAPECFYVRDNKGQEFINLVQVAVRQQQMQEALQQQTDAMAREATDIAADCVPPNVETEFQSNAASSQPSTSGRKQPTNAERKNPLLSDAAQSVLAMGYLPRIVKMAVDKVLQSKGWDGMSGSNIANEIFDMEESGEIDKNSCMVPKVEFDSSWKKVNERVPEDMKDLVQKNSEMKERTMCILCCEERVSIVFLPCGHLVSCAQCSPALKNCPVCRESIKGTYFCARKRPHEAKHLDAKLLKSLILLCIILNGLVMVSSGNALNNLGSFLSSAESLVNAIGGTSGSGQFDRGDGKTVSWSFTGKLMGIKWKYIGICVDQATGTTTTSVRNSRDGSVEHCLRDLFQKLGARQEL</sequence>
<protein>
    <recommendedName>
        <fullName evidence="7">RING-type domain-containing protein</fullName>
    </recommendedName>
</protein>
<dbReference type="GO" id="GO:0061630">
    <property type="term" value="F:ubiquitin protein ligase activity"/>
    <property type="evidence" value="ECO:0007669"/>
    <property type="project" value="TreeGrafter"/>
</dbReference>
<dbReference type="PANTHER" id="PTHR10044:SF139">
    <property type="entry name" value="DEATH-ASSOCIATED INHIBITOR OF APOPTOSIS 2"/>
    <property type="match status" value="1"/>
</dbReference>
<keyword evidence="9" id="KW-1185">Reference proteome</keyword>
<dbReference type="PROSITE" id="PS50089">
    <property type="entry name" value="ZF_RING_2"/>
    <property type="match status" value="1"/>
</dbReference>
<name>A0A8W8JLE6_MAGGI</name>
<dbReference type="AlphaFoldDB" id="A0A8W8JLE6"/>
<dbReference type="GO" id="GO:0005737">
    <property type="term" value="C:cytoplasm"/>
    <property type="evidence" value="ECO:0007669"/>
    <property type="project" value="TreeGrafter"/>
</dbReference>
<evidence type="ECO:0000256" key="3">
    <source>
        <dbReference type="ARBA" id="ARBA00022771"/>
    </source>
</evidence>
<dbReference type="PROSITE" id="PS01282">
    <property type="entry name" value="BIR_REPEAT_1"/>
    <property type="match status" value="1"/>
</dbReference>
<proteinExistence type="inferred from homology"/>
<feature type="compositionally biased region" description="Polar residues" evidence="6">
    <location>
        <begin position="185"/>
        <end position="205"/>
    </location>
</feature>
<dbReference type="Pfam" id="PF00653">
    <property type="entry name" value="BIR"/>
    <property type="match status" value="1"/>
</dbReference>
<evidence type="ECO:0000259" key="7">
    <source>
        <dbReference type="PROSITE" id="PS50089"/>
    </source>
</evidence>
<accession>A0A8W8JLE6</accession>
<dbReference type="GO" id="GO:0051726">
    <property type="term" value="P:regulation of cell cycle"/>
    <property type="evidence" value="ECO:0007669"/>
    <property type="project" value="TreeGrafter"/>
</dbReference>
<dbReference type="InterPro" id="IPR001370">
    <property type="entry name" value="BIR_rpt"/>
</dbReference>
<dbReference type="PANTHER" id="PTHR10044">
    <property type="entry name" value="INHIBITOR OF APOPTOSIS"/>
    <property type="match status" value="1"/>
</dbReference>
<dbReference type="SMART" id="SM00238">
    <property type="entry name" value="BIR"/>
    <property type="match status" value="1"/>
</dbReference>
<feature type="region of interest" description="Disordered" evidence="6">
    <location>
        <begin position="18"/>
        <end position="60"/>
    </location>
</feature>
<keyword evidence="2" id="KW-0479">Metal-binding</keyword>
<dbReference type="GO" id="GO:0005634">
    <property type="term" value="C:nucleus"/>
    <property type="evidence" value="ECO:0007669"/>
    <property type="project" value="TreeGrafter"/>
</dbReference>
<dbReference type="InterPro" id="IPR013083">
    <property type="entry name" value="Znf_RING/FYVE/PHD"/>
</dbReference>
<dbReference type="Pfam" id="PF13920">
    <property type="entry name" value="zf-C3HC4_3"/>
    <property type="match status" value="1"/>
</dbReference>
<feature type="region of interest" description="Disordered" evidence="6">
    <location>
        <begin position="185"/>
        <end position="213"/>
    </location>
</feature>
<reference evidence="8" key="1">
    <citation type="submission" date="2022-08" db="UniProtKB">
        <authorList>
            <consortium name="EnsemblMetazoa"/>
        </authorList>
    </citation>
    <scope>IDENTIFICATION</scope>
    <source>
        <strain evidence="8">05x7-T-G4-1.051#20</strain>
    </source>
</reference>
<dbReference type="EnsemblMetazoa" id="G20059.7">
    <property type="protein sequence ID" value="G20059.7:cds"/>
    <property type="gene ID" value="G20059"/>
</dbReference>
<dbReference type="Gene3D" id="1.10.1170.10">
    <property type="entry name" value="Inhibitor Of Apoptosis Protein (2mihbC-IAP-1), Chain A"/>
    <property type="match status" value="1"/>
</dbReference>
<keyword evidence="3 5" id="KW-0863">Zinc-finger</keyword>
<organism evidence="8 9">
    <name type="scientific">Magallana gigas</name>
    <name type="common">Pacific oyster</name>
    <name type="synonym">Crassostrea gigas</name>
    <dbReference type="NCBI Taxonomy" id="29159"/>
    <lineage>
        <taxon>Eukaryota</taxon>
        <taxon>Metazoa</taxon>
        <taxon>Spiralia</taxon>
        <taxon>Lophotrochozoa</taxon>
        <taxon>Mollusca</taxon>
        <taxon>Bivalvia</taxon>
        <taxon>Autobranchia</taxon>
        <taxon>Pteriomorphia</taxon>
        <taxon>Ostreida</taxon>
        <taxon>Ostreoidea</taxon>
        <taxon>Ostreidae</taxon>
        <taxon>Magallana</taxon>
    </lineage>
</organism>
<dbReference type="GO" id="GO:0043027">
    <property type="term" value="F:cysteine-type endopeptidase inhibitor activity involved in apoptotic process"/>
    <property type="evidence" value="ECO:0007669"/>
    <property type="project" value="TreeGrafter"/>
</dbReference>
<dbReference type="CDD" id="cd00022">
    <property type="entry name" value="BIR"/>
    <property type="match status" value="1"/>
</dbReference>
<dbReference type="GO" id="GO:0031398">
    <property type="term" value="P:positive regulation of protein ubiquitination"/>
    <property type="evidence" value="ECO:0007669"/>
    <property type="project" value="TreeGrafter"/>
</dbReference>
<evidence type="ECO:0000256" key="5">
    <source>
        <dbReference type="PROSITE-ProRule" id="PRU00175"/>
    </source>
</evidence>
<dbReference type="InterPro" id="IPR001841">
    <property type="entry name" value="Znf_RING"/>
</dbReference>
<feature type="compositionally biased region" description="Polar residues" evidence="6">
    <location>
        <begin position="27"/>
        <end position="37"/>
    </location>
</feature>
<evidence type="ECO:0000313" key="8">
    <source>
        <dbReference type="EnsemblMetazoa" id="G20059.7:cds"/>
    </source>
</evidence>
<dbReference type="PROSITE" id="PS50143">
    <property type="entry name" value="BIR_REPEAT_2"/>
    <property type="match status" value="1"/>
</dbReference>
<keyword evidence="4" id="KW-0862">Zinc</keyword>
<evidence type="ECO:0000256" key="6">
    <source>
        <dbReference type="SAM" id="MobiDB-lite"/>
    </source>
</evidence>
<evidence type="ECO:0000256" key="1">
    <source>
        <dbReference type="ARBA" id="ARBA00006672"/>
    </source>
</evidence>
<evidence type="ECO:0000256" key="4">
    <source>
        <dbReference type="ARBA" id="ARBA00022833"/>
    </source>
</evidence>
<dbReference type="InterPro" id="IPR050784">
    <property type="entry name" value="IAP"/>
</dbReference>
<evidence type="ECO:0000256" key="2">
    <source>
        <dbReference type="ARBA" id="ARBA00022723"/>
    </source>
</evidence>
<evidence type="ECO:0000313" key="9">
    <source>
        <dbReference type="Proteomes" id="UP000005408"/>
    </source>
</evidence>
<dbReference type="Proteomes" id="UP000005408">
    <property type="component" value="Unassembled WGS sequence"/>
</dbReference>
<dbReference type="Gene3D" id="3.30.40.10">
    <property type="entry name" value="Zinc/RING finger domain, C3HC4 (zinc finger)"/>
    <property type="match status" value="1"/>
</dbReference>
<dbReference type="SUPFAM" id="SSF57924">
    <property type="entry name" value="Inhibitor of apoptosis (IAP) repeat"/>
    <property type="match status" value="1"/>
</dbReference>
<dbReference type="FunFam" id="1.10.1170.10:FF:000002">
    <property type="entry name" value="Baculoviral IAP repeat containing 7"/>
    <property type="match status" value="1"/>
</dbReference>
<feature type="domain" description="RING-type" evidence="7">
    <location>
        <begin position="307"/>
        <end position="342"/>
    </location>
</feature>
<comment type="similarity">
    <text evidence="1">Belongs to the IAP family.</text>
</comment>